<feature type="domain" description="BHLH" evidence="2">
    <location>
        <begin position="118"/>
        <end position="171"/>
    </location>
</feature>
<dbReference type="OrthoDB" id="6106870at2759"/>
<dbReference type="PANTHER" id="PTHR23349">
    <property type="entry name" value="BASIC HELIX-LOOP-HELIX TRANSCRIPTION FACTOR, TWIST"/>
    <property type="match status" value="1"/>
</dbReference>
<dbReference type="AlphaFoldDB" id="A0A0L8IE36"/>
<reference evidence="3" key="1">
    <citation type="submission" date="2015-07" db="EMBL/GenBank/DDBJ databases">
        <title>MeaNS - Measles Nucleotide Surveillance Program.</title>
        <authorList>
            <person name="Tran T."/>
            <person name="Druce J."/>
        </authorList>
    </citation>
    <scope>NUCLEOTIDE SEQUENCE</scope>
    <source>
        <strain evidence="3">UCB-OBI-ISO-001</strain>
        <tissue evidence="3">Gonad</tissue>
    </source>
</reference>
<dbReference type="Pfam" id="PF00010">
    <property type="entry name" value="HLH"/>
    <property type="match status" value="1"/>
</dbReference>
<dbReference type="KEGG" id="obi:106871218"/>
<protein>
    <recommendedName>
        <fullName evidence="2">BHLH domain-containing protein</fullName>
    </recommendedName>
</protein>
<dbReference type="SMART" id="SM00353">
    <property type="entry name" value="HLH"/>
    <property type="match status" value="1"/>
</dbReference>
<dbReference type="EMBL" id="KQ415902">
    <property type="protein sequence ID" value="KOF99753.1"/>
    <property type="molecule type" value="Genomic_DNA"/>
</dbReference>
<evidence type="ECO:0000259" key="2">
    <source>
        <dbReference type="PROSITE" id="PS50888"/>
    </source>
</evidence>
<feature type="region of interest" description="Disordered" evidence="1">
    <location>
        <begin position="81"/>
        <end position="106"/>
    </location>
</feature>
<proteinExistence type="predicted"/>
<sequence length="264" mass="30004">MFMMENYLCGFEKELLDFCYESVGSYDTGFEDDFLDDSPFGSNGEENDCSDLENSLQTYASLDDGYSAFIERTIDVGVAIGGGDVDGGEEEDEDEEEISGHRKAGFGPLRGKPVRKALQRRAANMRERRRMKSINDAFDKLRTCIPDTVTTERRLSKVDTLRLAIRYIEYLSDLVQSCNEYGTDKRMAKSPRHQEKVIMWCHLTTQTGDLFSDCWPETELVGHSLSWEKESAPKLSKDKKHTARTWHPEIPNATDFVNLASYGS</sequence>
<dbReference type="PANTHER" id="PTHR23349:SF112">
    <property type="entry name" value="48 RELATED 1, ISOFORM B"/>
    <property type="match status" value="1"/>
</dbReference>
<dbReference type="GO" id="GO:0046983">
    <property type="term" value="F:protein dimerization activity"/>
    <property type="evidence" value="ECO:0007669"/>
    <property type="project" value="InterPro"/>
</dbReference>
<dbReference type="InterPro" id="IPR011598">
    <property type="entry name" value="bHLH_dom"/>
</dbReference>
<dbReference type="GO" id="GO:0032502">
    <property type="term" value="P:developmental process"/>
    <property type="evidence" value="ECO:0007669"/>
    <property type="project" value="TreeGrafter"/>
</dbReference>
<dbReference type="STRING" id="37653.A0A0L8IE36"/>
<evidence type="ECO:0000256" key="1">
    <source>
        <dbReference type="SAM" id="MobiDB-lite"/>
    </source>
</evidence>
<gene>
    <name evidence="3" type="ORF">OCBIM_22012138mg</name>
</gene>
<dbReference type="GO" id="GO:0000977">
    <property type="term" value="F:RNA polymerase II transcription regulatory region sequence-specific DNA binding"/>
    <property type="evidence" value="ECO:0007669"/>
    <property type="project" value="TreeGrafter"/>
</dbReference>
<dbReference type="SUPFAM" id="SSF47459">
    <property type="entry name" value="HLH, helix-loop-helix DNA-binding domain"/>
    <property type="match status" value="1"/>
</dbReference>
<dbReference type="InterPro" id="IPR036638">
    <property type="entry name" value="HLH_DNA-bd_sf"/>
</dbReference>
<dbReference type="Gene3D" id="4.10.280.10">
    <property type="entry name" value="Helix-loop-helix DNA-binding domain"/>
    <property type="match status" value="1"/>
</dbReference>
<dbReference type="PROSITE" id="PS50888">
    <property type="entry name" value="BHLH"/>
    <property type="match status" value="1"/>
</dbReference>
<dbReference type="GO" id="GO:0000981">
    <property type="term" value="F:DNA-binding transcription factor activity, RNA polymerase II-specific"/>
    <property type="evidence" value="ECO:0007669"/>
    <property type="project" value="TreeGrafter"/>
</dbReference>
<evidence type="ECO:0000313" key="3">
    <source>
        <dbReference type="EMBL" id="KOF99753.1"/>
    </source>
</evidence>
<accession>A0A0L8IE36</accession>
<name>A0A0L8IE36_OCTBM</name>
<dbReference type="InterPro" id="IPR050283">
    <property type="entry name" value="E-box_TF_Regulators"/>
</dbReference>
<feature type="compositionally biased region" description="Acidic residues" evidence="1">
    <location>
        <begin position="86"/>
        <end position="97"/>
    </location>
</feature>
<organism evidence="3">
    <name type="scientific">Octopus bimaculoides</name>
    <name type="common">California two-spotted octopus</name>
    <dbReference type="NCBI Taxonomy" id="37653"/>
    <lineage>
        <taxon>Eukaryota</taxon>
        <taxon>Metazoa</taxon>
        <taxon>Spiralia</taxon>
        <taxon>Lophotrochozoa</taxon>
        <taxon>Mollusca</taxon>
        <taxon>Cephalopoda</taxon>
        <taxon>Coleoidea</taxon>
        <taxon>Octopodiformes</taxon>
        <taxon>Octopoda</taxon>
        <taxon>Incirrata</taxon>
        <taxon>Octopodidae</taxon>
        <taxon>Octopus</taxon>
    </lineage>
</organism>